<feature type="short sequence motif" description="Histidine triad motif" evidence="2 3">
    <location>
        <begin position="134"/>
        <end position="138"/>
    </location>
</feature>
<organism evidence="6">
    <name type="scientific">Trichophyton rubrum CBS 288.86</name>
    <dbReference type="NCBI Taxonomy" id="1215330"/>
    <lineage>
        <taxon>Eukaryota</taxon>
        <taxon>Fungi</taxon>
        <taxon>Dikarya</taxon>
        <taxon>Ascomycota</taxon>
        <taxon>Pezizomycotina</taxon>
        <taxon>Eurotiomycetes</taxon>
        <taxon>Eurotiomycetidae</taxon>
        <taxon>Onygenales</taxon>
        <taxon>Arthrodermataceae</taxon>
        <taxon>Trichophyton</taxon>
    </lineage>
</organism>
<dbReference type="InterPro" id="IPR001310">
    <property type="entry name" value="Histidine_triad_HIT"/>
</dbReference>
<dbReference type="HOGENOM" id="CLU_056776_0_1_1"/>
<feature type="active site" description="Tele-AMP-histidine intermediate" evidence="1">
    <location>
        <position position="136"/>
    </location>
</feature>
<proteinExistence type="predicted"/>
<dbReference type="AlphaFoldDB" id="A0A022WBN3"/>
<sequence length="215" mass="23592">MTSSECPFCEIASSSAPFPPSSPQTIPNDRGGNSQDTPGSPTAFTILSTKHVLAFLDIMPLTRGHVLVTPRRHYQNMRQVGIHDAKQLGQWLPILSRVIVRAVLGEGKDSRGDDQGNWNIIQNNGIRASQTVPHVHFHIIPRPATGADAPAGGSWVMFGRGQRDELMDDEAEELVVLLRDELAREVRRVKEEEGVDLDDCDCGVGDGHILRSTKL</sequence>
<dbReference type="PROSITE" id="PS00892">
    <property type="entry name" value="HIT_1"/>
    <property type="match status" value="1"/>
</dbReference>
<dbReference type="SUPFAM" id="SSF54197">
    <property type="entry name" value="HIT-like"/>
    <property type="match status" value="1"/>
</dbReference>
<dbReference type="GO" id="GO:0003824">
    <property type="term" value="F:catalytic activity"/>
    <property type="evidence" value="ECO:0007669"/>
    <property type="project" value="InterPro"/>
</dbReference>
<dbReference type="PRINTS" id="PR00332">
    <property type="entry name" value="HISTRIAD"/>
</dbReference>
<dbReference type="PANTHER" id="PTHR46648">
    <property type="entry name" value="HIT FAMILY PROTEIN 1"/>
    <property type="match status" value="1"/>
</dbReference>
<evidence type="ECO:0000256" key="1">
    <source>
        <dbReference type="PIRSR" id="PIRSR601310-1"/>
    </source>
</evidence>
<feature type="domain" description="HIT" evidence="5">
    <location>
        <begin position="32"/>
        <end position="151"/>
    </location>
</feature>
<dbReference type="InterPro" id="IPR011146">
    <property type="entry name" value="HIT-like"/>
</dbReference>
<dbReference type="OrthoDB" id="1915375at2759"/>
<dbReference type="GO" id="GO:0009117">
    <property type="term" value="P:nucleotide metabolic process"/>
    <property type="evidence" value="ECO:0007669"/>
    <property type="project" value="TreeGrafter"/>
</dbReference>
<dbReference type="Pfam" id="PF01230">
    <property type="entry name" value="HIT"/>
    <property type="match status" value="1"/>
</dbReference>
<name>A0A022WBN3_TRIRU</name>
<evidence type="ECO:0000256" key="3">
    <source>
        <dbReference type="PROSITE-ProRule" id="PRU00464"/>
    </source>
</evidence>
<dbReference type="PANTHER" id="PTHR46648:SF2">
    <property type="entry name" value="HIT DOMAIN-CONTAINING PROTEIN"/>
    <property type="match status" value="1"/>
</dbReference>
<dbReference type="PROSITE" id="PS51084">
    <property type="entry name" value="HIT_2"/>
    <property type="match status" value="1"/>
</dbReference>
<dbReference type="InterPro" id="IPR036265">
    <property type="entry name" value="HIT-like_sf"/>
</dbReference>
<dbReference type="EMBL" id="KK207735">
    <property type="protein sequence ID" value="EZF55815.1"/>
    <property type="molecule type" value="Genomic_DNA"/>
</dbReference>
<dbReference type="Gene3D" id="3.30.428.10">
    <property type="entry name" value="HIT-like"/>
    <property type="match status" value="1"/>
</dbReference>
<reference evidence="6" key="1">
    <citation type="submission" date="2014-02" db="EMBL/GenBank/DDBJ databases">
        <title>The Genome Sequence of Trichophyton rubrum (morphotype fischeri) CBS 288.86.</title>
        <authorList>
            <consortium name="The Broad Institute Genomics Platform"/>
            <person name="Cuomo C.A."/>
            <person name="White T.C."/>
            <person name="Graser Y."/>
            <person name="Martinez-Rossi N."/>
            <person name="Heitman J."/>
            <person name="Young S.K."/>
            <person name="Zeng Q."/>
            <person name="Gargeya S."/>
            <person name="Abouelleil A."/>
            <person name="Alvarado L."/>
            <person name="Chapman S.B."/>
            <person name="Gainer-Dewar J."/>
            <person name="Goldberg J."/>
            <person name="Griggs A."/>
            <person name="Gujja S."/>
            <person name="Hansen M."/>
            <person name="Howarth C."/>
            <person name="Imamovic A."/>
            <person name="Larimer J."/>
            <person name="Martinez D."/>
            <person name="Murphy C."/>
            <person name="Pearson M.D."/>
            <person name="Persinoti G."/>
            <person name="Poon T."/>
            <person name="Priest M."/>
            <person name="Roberts A.D."/>
            <person name="Saif S."/>
            <person name="Shea T.D."/>
            <person name="Sykes S.N."/>
            <person name="Wortman J."/>
            <person name="Nusbaum C."/>
            <person name="Birren B."/>
        </authorList>
    </citation>
    <scope>NUCLEOTIDE SEQUENCE [LARGE SCALE GENOMIC DNA]</scope>
    <source>
        <strain evidence="6">CBS 288.86</strain>
    </source>
</reference>
<evidence type="ECO:0000256" key="2">
    <source>
        <dbReference type="PIRSR" id="PIRSR601310-3"/>
    </source>
</evidence>
<feature type="compositionally biased region" description="Polar residues" evidence="4">
    <location>
        <begin position="24"/>
        <end position="42"/>
    </location>
</feature>
<evidence type="ECO:0000259" key="5">
    <source>
        <dbReference type="PROSITE" id="PS51084"/>
    </source>
</evidence>
<dbReference type="Proteomes" id="UP000023758">
    <property type="component" value="Unassembled WGS sequence"/>
</dbReference>
<dbReference type="InterPro" id="IPR019808">
    <property type="entry name" value="Histidine_triad_CS"/>
</dbReference>
<protein>
    <recommendedName>
        <fullName evidence="5">HIT domain-containing protein</fullName>
    </recommendedName>
</protein>
<accession>A0A022WBN3</accession>
<evidence type="ECO:0000313" key="6">
    <source>
        <dbReference type="EMBL" id="EZF55815.1"/>
    </source>
</evidence>
<gene>
    <name evidence="6" type="ORF">H103_01708</name>
</gene>
<feature type="region of interest" description="Disordered" evidence="4">
    <location>
        <begin position="12"/>
        <end position="42"/>
    </location>
</feature>
<evidence type="ECO:0000256" key="4">
    <source>
        <dbReference type="SAM" id="MobiDB-lite"/>
    </source>
</evidence>